<keyword evidence="9 13" id="KW-0418">Kinase</keyword>
<organism evidence="15 16">
    <name type="scientific">Chromobacterium subtsugae</name>
    <dbReference type="NCBI Taxonomy" id="251747"/>
    <lineage>
        <taxon>Bacteria</taxon>
        <taxon>Pseudomonadati</taxon>
        <taxon>Pseudomonadota</taxon>
        <taxon>Betaproteobacteria</taxon>
        <taxon>Neisseriales</taxon>
        <taxon>Chromobacteriaceae</taxon>
        <taxon>Chromobacterium</taxon>
    </lineage>
</organism>
<evidence type="ECO:0000256" key="3">
    <source>
        <dbReference type="ARBA" id="ARBA00012071"/>
    </source>
</evidence>
<evidence type="ECO:0000313" key="15">
    <source>
        <dbReference type="EMBL" id="MBW8287043.1"/>
    </source>
</evidence>
<keyword evidence="7 13" id="KW-0808">Transferase</keyword>
<keyword evidence="5 13" id="KW-0444">Lipid biosynthesis</keyword>
<evidence type="ECO:0000256" key="12">
    <source>
        <dbReference type="ARBA" id="ARBA00029757"/>
    </source>
</evidence>
<dbReference type="PANTHER" id="PTHR42724">
    <property type="entry name" value="TETRAACYLDISACCHARIDE 4'-KINASE"/>
    <property type="match status" value="1"/>
</dbReference>
<gene>
    <name evidence="13 15" type="primary">lpxK</name>
    <name evidence="15" type="ORF">KIF53_05300</name>
</gene>
<evidence type="ECO:0000256" key="5">
    <source>
        <dbReference type="ARBA" id="ARBA00022516"/>
    </source>
</evidence>
<feature type="binding site" evidence="13">
    <location>
        <begin position="58"/>
        <end position="65"/>
    </location>
    <ligand>
        <name>ATP</name>
        <dbReference type="ChEBI" id="CHEBI:30616"/>
    </ligand>
</feature>
<dbReference type="InterPro" id="IPR027417">
    <property type="entry name" value="P-loop_NTPase"/>
</dbReference>
<evidence type="ECO:0000256" key="8">
    <source>
        <dbReference type="ARBA" id="ARBA00022741"/>
    </source>
</evidence>
<evidence type="ECO:0000256" key="14">
    <source>
        <dbReference type="SAM" id="Phobius"/>
    </source>
</evidence>
<evidence type="ECO:0000256" key="4">
    <source>
        <dbReference type="ARBA" id="ARBA00016436"/>
    </source>
</evidence>
<evidence type="ECO:0000256" key="7">
    <source>
        <dbReference type="ARBA" id="ARBA00022679"/>
    </source>
</evidence>
<dbReference type="NCBIfam" id="TIGR00682">
    <property type="entry name" value="lpxK"/>
    <property type="match status" value="1"/>
</dbReference>
<keyword evidence="14" id="KW-0812">Transmembrane</keyword>
<dbReference type="GeneID" id="89685010"/>
<proteinExistence type="inferred from homology"/>
<evidence type="ECO:0000256" key="13">
    <source>
        <dbReference type="HAMAP-Rule" id="MF_00409"/>
    </source>
</evidence>
<keyword evidence="11 13" id="KW-0443">Lipid metabolism</keyword>
<dbReference type="EMBL" id="JAHDTB010000003">
    <property type="protein sequence ID" value="MBW8287043.1"/>
    <property type="molecule type" value="Genomic_DNA"/>
</dbReference>
<dbReference type="GO" id="GO:0009029">
    <property type="term" value="F:lipid-A 4'-kinase activity"/>
    <property type="evidence" value="ECO:0007669"/>
    <property type="project" value="UniProtKB-EC"/>
</dbReference>
<evidence type="ECO:0000256" key="1">
    <source>
        <dbReference type="ARBA" id="ARBA00002274"/>
    </source>
</evidence>
<comment type="similarity">
    <text evidence="13">Belongs to the LpxK family.</text>
</comment>
<evidence type="ECO:0000256" key="11">
    <source>
        <dbReference type="ARBA" id="ARBA00023098"/>
    </source>
</evidence>
<dbReference type="HAMAP" id="MF_00409">
    <property type="entry name" value="LpxK"/>
    <property type="match status" value="1"/>
</dbReference>
<comment type="caution">
    <text evidence="15">The sequence shown here is derived from an EMBL/GenBank/DDBJ whole genome shotgun (WGS) entry which is preliminary data.</text>
</comment>
<evidence type="ECO:0000313" key="16">
    <source>
        <dbReference type="Proteomes" id="UP000711178"/>
    </source>
</evidence>
<dbReference type="Proteomes" id="UP000711178">
    <property type="component" value="Unassembled WGS sequence"/>
</dbReference>
<evidence type="ECO:0000256" key="9">
    <source>
        <dbReference type="ARBA" id="ARBA00022777"/>
    </source>
</evidence>
<dbReference type="EC" id="2.7.1.130" evidence="3 13"/>
<dbReference type="InterPro" id="IPR003758">
    <property type="entry name" value="LpxK"/>
</dbReference>
<comment type="pathway">
    <text evidence="2 13">Glycolipid biosynthesis; lipid IV(A) biosynthesis; lipid IV(A) from (3R)-3-hydroxytetradecanoyl-[acyl-carrier-protein] and UDP-N-acetyl-alpha-D-glucosamine: step 6/6.</text>
</comment>
<keyword evidence="14" id="KW-1133">Transmembrane helix</keyword>
<dbReference type="SUPFAM" id="SSF52540">
    <property type="entry name" value="P-loop containing nucleoside triphosphate hydrolases"/>
    <property type="match status" value="1"/>
</dbReference>
<comment type="function">
    <text evidence="1 13">Transfers the gamma-phosphate of ATP to the 4'-position of a tetraacyldisaccharide 1-phosphate intermediate (termed DS-1-P) to form tetraacyldisaccharide 1,4'-bis-phosphate (lipid IVA).</text>
</comment>
<keyword evidence="10 13" id="KW-0067">ATP-binding</keyword>
<dbReference type="PANTHER" id="PTHR42724:SF1">
    <property type="entry name" value="TETRAACYLDISACCHARIDE 4'-KINASE, MITOCHONDRIAL-RELATED"/>
    <property type="match status" value="1"/>
</dbReference>
<keyword evidence="8 13" id="KW-0547">Nucleotide-binding</keyword>
<accession>A0ABS7FAD6</accession>
<dbReference type="Pfam" id="PF02606">
    <property type="entry name" value="LpxK"/>
    <property type="match status" value="1"/>
</dbReference>
<dbReference type="RefSeq" id="WP_043574456.1">
    <property type="nucleotide sequence ID" value="NZ_CP142381.1"/>
</dbReference>
<evidence type="ECO:0000256" key="6">
    <source>
        <dbReference type="ARBA" id="ARBA00022556"/>
    </source>
</evidence>
<reference evidence="15 16" key="1">
    <citation type="submission" date="2021-05" db="EMBL/GenBank/DDBJ databases">
        <title>Draft Whole Genome Sequencing Of Biosensor Chromobacterium violaceum Strain CV026 Reveals A Regulatory RNA In Chromobacterium violaceum Phenotype Regulatory Network.</title>
        <authorList>
            <person name="Hong K.W."/>
            <person name="Chan K.G."/>
            <person name="Chang C.-Y."/>
        </authorList>
    </citation>
    <scope>NUCLEOTIDE SEQUENCE [LARGE SCALE GENOMIC DNA]</scope>
    <source>
        <strain evidence="15 16">ATCC 31532</strain>
    </source>
</reference>
<keyword evidence="6 13" id="KW-0441">Lipid A biosynthesis</keyword>
<evidence type="ECO:0000256" key="2">
    <source>
        <dbReference type="ARBA" id="ARBA00004870"/>
    </source>
</evidence>
<feature type="transmembrane region" description="Helical" evidence="14">
    <location>
        <begin position="12"/>
        <end position="32"/>
    </location>
</feature>
<sequence length="339" mass="35834">MSLIERHWYRPRGWLTALLAPLEGLFALLAAGRRLAFRRGWKSSETLPVPVVVIGNINVGGVGKTPLTLALLADFAARGVKAGVISRGYGGSAAGPTEALPGGDPARVGDEPLLLAASGAPVVVGRDRVAAGRLLLERHPDVQLILSDDGLQHYRLARDLEIAVLDGRRGVGNGRLLPNGPLREPLARLRTVNAAVVNGSGADLALPPGLARFDMTLRAGACHALGDAARLRQADGFAGLKVVALAGIGHPERFFDTLAGLGIAVERRLSFPDHHAFCAADIPADADAVIVTSKDAVKLERVLHDAAQRARLWVLPVQATLAPGLCDWILARLKMEHGR</sequence>
<protein>
    <recommendedName>
        <fullName evidence="4 13">Tetraacyldisaccharide 4'-kinase</fullName>
        <ecNumber evidence="3 13">2.7.1.130</ecNumber>
    </recommendedName>
    <alternativeName>
        <fullName evidence="12 13">Lipid A 4'-kinase</fullName>
    </alternativeName>
</protein>
<keyword evidence="16" id="KW-1185">Reference proteome</keyword>
<keyword evidence="14" id="KW-0472">Membrane</keyword>
<evidence type="ECO:0000256" key="10">
    <source>
        <dbReference type="ARBA" id="ARBA00022840"/>
    </source>
</evidence>
<comment type="catalytic activity">
    <reaction evidence="13">
        <text>a lipid A disaccharide + ATP = a lipid IVA + ADP + H(+)</text>
        <dbReference type="Rhea" id="RHEA:67840"/>
        <dbReference type="ChEBI" id="CHEBI:15378"/>
        <dbReference type="ChEBI" id="CHEBI:30616"/>
        <dbReference type="ChEBI" id="CHEBI:176343"/>
        <dbReference type="ChEBI" id="CHEBI:176425"/>
        <dbReference type="ChEBI" id="CHEBI:456216"/>
        <dbReference type="EC" id="2.7.1.130"/>
    </reaction>
</comment>
<name>A0ABS7FAD6_9NEIS</name>